<evidence type="ECO:0000256" key="1">
    <source>
        <dbReference type="SAM" id="Phobius"/>
    </source>
</evidence>
<proteinExistence type="predicted"/>
<gene>
    <name evidence="2" type="ORF">E1A91_A03G232700v1</name>
</gene>
<keyword evidence="1" id="KW-0472">Membrane</keyword>
<sequence length="76" mass="9059">KINLYDLEPNNIPINRFSFYIIFFFNFALKMKMFEGNEAWSDDTFYFDYTLQSQSCRIEPANIPLKDNPFPSTCLL</sequence>
<reference evidence="2 3" key="1">
    <citation type="submission" date="2019-07" db="EMBL/GenBank/DDBJ databases">
        <title>WGS assembly of Gossypium mustelinum.</title>
        <authorList>
            <person name="Chen Z.J."/>
            <person name="Sreedasyam A."/>
            <person name="Ando A."/>
            <person name="Song Q."/>
            <person name="De L."/>
            <person name="Hulse-Kemp A."/>
            <person name="Ding M."/>
            <person name="Ye W."/>
            <person name="Kirkbride R."/>
            <person name="Jenkins J."/>
            <person name="Plott C."/>
            <person name="Lovell J."/>
            <person name="Lin Y.-M."/>
            <person name="Vaughn R."/>
            <person name="Liu B."/>
            <person name="Li W."/>
            <person name="Simpson S."/>
            <person name="Scheffler B."/>
            <person name="Saski C."/>
            <person name="Grover C."/>
            <person name="Hu G."/>
            <person name="Conover J."/>
            <person name="Carlson J."/>
            <person name="Shu S."/>
            <person name="Boston L."/>
            <person name="Williams M."/>
            <person name="Peterson D."/>
            <person name="Mcgee K."/>
            <person name="Jones D."/>
            <person name="Wendel J."/>
            <person name="Stelly D."/>
            <person name="Grimwood J."/>
            <person name="Schmutz J."/>
        </authorList>
    </citation>
    <scope>NUCLEOTIDE SEQUENCE [LARGE SCALE GENOMIC DNA]</scope>
    <source>
        <strain evidence="2">1408120.09</strain>
    </source>
</reference>
<dbReference type="Proteomes" id="UP000323597">
    <property type="component" value="Chromosome A03"/>
</dbReference>
<dbReference type="AlphaFoldDB" id="A0A5D3A1N1"/>
<feature type="transmembrane region" description="Helical" evidence="1">
    <location>
        <begin position="12"/>
        <end position="29"/>
    </location>
</feature>
<keyword evidence="1" id="KW-1133">Transmembrane helix</keyword>
<keyword evidence="1" id="KW-0812">Transmembrane</keyword>
<organism evidence="2 3">
    <name type="scientific">Gossypium mustelinum</name>
    <name type="common">Cotton</name>
    <name type="synonym">Gossypium caicoense</name>
    <dbReference type="NCBI Taxonomy" id="34275"/>
    <lineage>
        <taxon>Eukaryota</taxon>
        <taxon>Viridiplantae</taxon>
        <taxon>Streptophyta</taxon>
        <taxon>Embryophyta</taxon>
        <taxon>Tracheophyta</taxon>
        <taxon>Spermatophyta</taxon>
        <taxon>Magnoliopsida</taxon>
        <taxon>eudicotyledons</taxon>
        <taxon>Gunneridae</taxon>
        <taxon>Pentapetalae</taxon>
        <taxon>rosids</taxon>
        <taxon>malvids</taxon>
        <taxon>Malvales</taxon>
        <taxon>Malvaceae</taxon>
        <taxon>Malvoideae</taxon>
        <taxon>Gossypium</taxon>
    </lineage>
</organism>
<dbReference type="EMBL" id="CM017638">
    <property type="protein sequence ID" value="TYJ44544.1"/>
    <property type="molecule type" value="Genomic_DNA"/>
</dbReference>
<keyword evidence="3" id="KW-1185">Reference proteome</keyword>
<evidence type="ECO:0000313" key="3">
    <source>
        <dbReference type="Proteomes" id="UP000323597"/>
    </source>
</evidence>
<protein>
    <submittedName>
        <fullName evidence="2">Uncharacterized protein</fullName>
    </submittedName>
</protein>
<name>A0A5D3A1N1_GOSMU</name>
<feature type="non-terminal residue" evidence="2">
    <location>
        <position position="1"/>
    </location>
</feature>
<evidence type="ECO:0000313" key="2">
    <source>
        <dbReference type="EMBL" id="TYJ44544.1"/>
    </source>
</evidence>
<accession>A0A5D3A1N1</accession>